<feature type="transmembrane region" description="Helical" evidence="1">
    <location>
        <begin position="174"/>
        <end position="194"/>
    </location>
</feature>
<feature type="transmembrane region" description="Helical" evidence="1">
    <location>
        <begin position="201"/>
        <end position="222"/>
    </location>
</feature>
<dbReference type="OrthoDB" id="9767863at2"/>
<sequence length="341" mass="39229">MFISVQYLRAIAAFMVLLTHSAFKLKSNGSTLLDWYNIGGYGVDLFFIISGFIMCLTIEKKRDSFISFMKKRIVRIIPLYWVLTSVAFVVFLLSPSSVNSSGGETSIIASYFLIPTTSKYLINNGWTLSFEFYFYLIFSLCFVLGSFQKQATSFTLVLLVLIGSLYSFQTPLLIFLTSPLLLEFVLGIIAFKLIRNYKPSIPTCTFFILLGVAGLIQANSLWRWDTALGSSLNGGLPMFFIFIGLVFMERKIKMNKYLYELGMSSYSLYLLHPFTLAFVTIIFKKLELIHYNLIYLATMLISSLIMGWLCYYYLEMKLDKLIRNRTQKIKIKLNTKLKDYL</sequence>
<keyword evidence="1" id="KW-0812">Transmembrane</keyword>
<protein>
    <recommendedName>
        <fullName evidence="2">Acyltransferase 3 domain-containing protein</fullName>
    </recommendedName>
</protein>
<dbReference type="RefSeq" id="WP_157756034.1">
    <property type="nucleotide sequence ID" value="NZ_CP011034.1"/>
</dbReference>
<gene>
    <name evidence="3" type="ORF">PTRA_a0448</name>
</gene>
<dbReference type="InterPro" id="IPR002656">
    <property type="entry name" value="Acyl_transf_3_dom"/>
</dbReference>
<proteinExistence type="predicted"/>
<organism evidence="3">
    <name type="scientific">Pseudoalteromonas translucida KMM 520</name>
    <dbReference type="NCBI Taxonomy" id="1315283"/>
    <lineage>
        <taxon>Bacteria</taxon>
        <taxon>Pseudomonadati</taxon>
        <taxon>Pseudomonadota</taxon>
        <taxon>Gammaproteobacteria</taxon>
        <taxon>Alteromonadales</taxon>
        <taxon>Pseudoalteromonadaceae</taxon>
        <taxon>Pseudoalteromonas</taxon>
    </lineage>
</organism>
<dbReference type="GO" id="GO:0016020">
    <property type="term" value="C:membrane"/>
    <property type="evidence" value="ECO:0007669"/>
    <property type="project" value="TreeGrafter"/>
</dbReference>
<feature type="transmembrane region" description="Helical" evidence="1">
    <location>
        <begin position="268"/>
        <end position="286"/>
    </location>
</feature>
<dbReference type="Pfam" id="PF01757">
    <property type="entry name" value="Acyl_transf_3"/>
    <property type="match status" value="1"/>
</dbReference>
<feature type="transmembrane region" description="Helical" evidence="1">
    <location>
        <begin position="292"/>
        <end position="314"/>
    </location>
</feature>
<dbReference type="PANTHER" id="PTHR23028">
    <property type="entry name" value="ACETYLTRANSFERASE"/>
    <property type="match status" value="1"/>
</dbReference>
<dbReference type="PANTHER" id="PTHR23028:SF53">
    <property type="entry name" value="ACYL_TRANSF_3 DOMAIN-CONTAINING PROTEIN"/>
    <property type="match status" value="1"/>
</dbReference>
<feature type="transmembrane region" description="Helical" evidence="1">
    <location>
        <begin position="151"/>
        <end position="168"/>
    </location>
</feature>
<feature type="transmembrane region" description="Helical" evidence="1">
    <location>
        <begin position="7"/>
        <end position="23"/>
    </location>
</feature>
<feature type="domain" description="Acyltransferase 3" evidence="2">
    <location>
        <begin position="4"/>
        <end position="305"/>
    </location>
</feature>
<dbReference type="AlphaFoldDB" id="A0A0U2V0X9"/>
<dbReference type="GO" id="GO:0016747">
    <property type="term" value="F:acyltransferase activity, transferring groups other than amino-acyl groups"/>
    <property type="evidence" value="ECO:0007669"/>
    <property type="project" value="InterPro"/>
</dbReference>
<feature type="transmembrane region" description="Helical" evidence="1">
    <location>
        <begin position="35"/>
        <end position="56"/>
    </location>
</feature>
<dbReference type="InterPro" id="IPR050879">
    <property type="entry name" value="Acyltransferase_3"/>
</dbReference>
<dbReference type="KEGG" id="ptn:PTRA_a0448"/>
<evidence type="ECO:0000313" key="4">
    <source>
        <dbReference type="Proteomes" id="UP000065261"/>
    </source>
</evidence>
<feature type="transmembrane region" description="Helical" evidence="1">
    <location>
        <begin position="77"/>
        <end position="94"/>
    </location>
</feature>
<name>A0A0U2V0X9_9GAMM</name>
<keyword evidence="1" id="KW-0472">Membrane</keyword>
<evidence type="ECO:0000256" key="1">
    <source>
        <dbReference type="SAM" id="Phobius"/>
    </source>
</evidence>
<accession>A0A0U2V0X9</accession>
<dbReference type="GO" id="GO:0000271">
    <property type="term" value="P:polysaccharide biosynthetic process"/>
    <property type="evidence" value="ECO:0007669"/>
    <property type="project" value="TreeGrafter"/>
</dbReference>
<reference evidence="3 4" key="1">
    <citation type="submission" date="2015-03" db="EMBL/GenBank/DDBJ databases">
        <authorList>
            <person name="Murphy D."/>
        </authorList>
    </citation>
    <scope>NUCLEOTIDE SEQUENCE [LARGE SCALE GENOMIC DNA]</scope>
    <source>
        <strain evidence="3 4">KMM 520</strain>
    </source>
</reference>
<dbReference type="PATRIC" id="fig|1315283.4.peg.399"/>
<evidence type="ECO:0000259" key="2">
    <source>
        <dbReference type="Pfam" id="PF01757"/>
    </source>
</evidence>
<evidence type="ECO:0000313" key="3">
    <source>
        <dbReference type="EMBL" id="ALS31805.1"/>
    </source>
</evidence>
<keyword evidence="1" id="KW-1133">Transmembrane helix</keyword>
<feature type="transmembrane region" description="Helical" evidence="1">
    <location>
        <begin position="125"/>
        <end position="144"/>
    </location>
</feature>
<dbReference type="Proteomes" id="UP000065261">
    <property type="component" value="Chromosome I"/>
</dbReference>
<feature type="transmembrane region" description="Helical" evidence="1">
    <location>
        <begin position="228"/>
        <end position="247"/>
    </location>
</feature>
<dbReference type="EMBL" id="CP011034">
    <property type="protein sequence ID" value="ALS31805.1"/>
    <property type="molecule type" value="Genomic_DNA"/>
</dbReference>